<sequence>MKSLRLLLIVLLGLSGSMIHAQTGECSGTWTDAAEGTFDMGFDYTIVTNGPDVTVSVELLDIKDGLVAFAQTYTPDFAETQMDNTGGQSFSSTFFGLADGSAFNVAIKFAFAGGLATSTIIQYTVGEGCATGSSSDIELPITFEDGGLDYELTDFGGNASQIITDPTDAGNLVVESIKTDAAQTWAGTTVAEVSGFSEPLPFAAGATTMTVRVWSPTSGTPIRLKVEQVGVPTVSVETEATTTMAGDWETLTFNFANQAAGTAALNFANTYNKASIFFNFGTDGATAGSQTYYWDDVTFDGNGGGENMIELPITFEDDEVDYELTDFGGNASQIIVDPTDASNLVVESIKTDAAQTWAGTTVADVSGFSEPLPFAAGATTMTVRVWSPTSGIPIRLKVEQVGVPTVSVETEATTTMAGDWETLTFNFANQAAGT</sequence>
<dbReference type="Proteomes" id="UP000486602">
    <property type="component" value="Unassembled WGS sequence"/>
</dbReference>
<feature type="chain" id="PRO_5029680358" evidence="1">
    <location>
        <begin position="22"/>
        <end position="434"/>
    </location>
</feature>
<protein>
    <submittedName>
        <fullName evidence="2">Uncharacterized protein</fullName>
    </submittedName>
</protein>
<feature type="non-terminal residue" evidence="2">
    <location>
        <position position="434"/>
    </location>
</feature>
<organism evidence="2 3">
    <name type="scientific">Cryomorpha ignava</name>
    <dbReference type="NCBI Taxonomy" id="101383"/>
    <lineage>
        <taxon>Bacteria</taxon>
        <taxon>Pseudomonadati</taxon>
        <taxon>Bacteroidota</taxon>
        <taxon>Flavobacteriia</taxon>
        <taxon>Flavobacteriales</taxon>
        <taxon>Cryomorphaceae</taxon>
        <taxon>Cryomorpha</taxon>
    </lineage>
</organism>
<comment type="caution">
    <text evidence="2">The sequence shown here is derived from an EMBL/GenBank/DDBJ whole genome shotgun (WGS) entry which is preliminary data.</text>
</comment>
<reference evidence="2 3" key="1">
    <citation type="submission" date="2020-02" db="EMBL/GenBank/DDBJ databases">
        <title>Out from the shadows clarifying the taxonomy of the family Cryomorphaceae and related taxa by utilizing the GTDB taxonomic framework.</title>
        <authorList>
            <person name="Bowman J.P."/>
        </authorList>
    </citation>
    <scope>NUCLEOTIDE SEQUENCE [LARGE SCALE GENOMIC DNA]</scope>
    <source>
        <strain evidence="2 3">QSSC 1-22</strain>
    </source>
</reference>
<evidence type="ECO:0000313" key="2">
    <source>
        <dbReference type="EMBL" id="NEN22712.1"/>
    </source>
</evidence>
<proteinExistence type="predicted"/>
<keyword evidence="3" id="KW-1185">Reference proteome</keyword>
<dbReference type="Gene3D" id="2.60.120.260">
    <property type="entry name" value="Galactose-binding domain-like"/>
    <property type="match status" value="1"/>
</dbReference>
<keyword evidence="1" id="KW-0732">Signal</keyword>
<feature type="signal peptide" evidence="1">
    <location>
        <begin position="1"/>
        <end position="21"/>
    </location>
</feature>
<dbReference type="AlphaFoldDB" id="A0A7K3WPA4"/>
<evidence type="ECO:0000313" key="3">
    <source>
        <dbReference type="Proteomes" id="UP000486602"/>
    </source>
</evidence>
<gene>
    <name evidence="2" type="ORF">G3O08_04230</name>
</gene>
<dbReference type="EMBL" id="JAAGVY010000004">
    <property type="protein sequence ID" value="NEN22712.1"/>
    <property type="molecule type" value="Genomic_DNA"/>
</dbReference>
<evidence type="ECO:0000256" key="1">
    <source>
        <dbReference type="SAM" id="SignalP"/>
    </source>
</evidence>
<accession>A0A7K3WPA4</accession>
<name>A0A7K3WPA4_9FLAO</name>